<keyword evidence="9" id="KW-1185">Reference proteome</keyword>
<name>A0A419T9H4_9FIRM</name>
<dbReference type="GO" id="GO:1990904">
    <property type="term" value="C:ribonucleoprotein complex"/>
    <property type="evidence" value="ECO:0007669"/>
    <property type="project" value="UniProtKB-KW"/>
</dbReference>
<evidence type="ECO:0000313" key="8">
    <source>
        <dbReference type="EMBL" id="RKD34116.1"/>
    </source>
</evidence>
<evidence type="ECO:0000256" key="1">
    <source>
        <dbReference type="ARBA" id="ARBA00006700"/>
    </source>
</evidence>
<dbReference type="SUPFAM" id="SSF54189">
    <property type="entry name" value="Ribosomal proteins S24e, L23 and L15e"/>
    <property type="match status" value="1"/>
</dbReference>
<evidence type="ECO:0000256" key="7">
    <source>
        <dbReference type="RuleBase" id="RU003934"/>
    </source>
</evidence>
<dbReference type="PROSITE" id="PS00050">
    <property type="entry name" value="RIBOSOMAL_L23"/>
    <property type="match status" value="1"/>
</dbReference>
<dbReference type="PANTHER" id="PTHR11620">
    <property type="entry name" value="60S RIBOSOMAL PROTEIN L23A"/>
    <property type="match status" value="1"/>
</dbReference>
<protein>
    <recommendedName>
        <fullName evidence="6">Large ribosomal subunit protein uL23</fullName>
    </recommendedName>
</protein>
<organism evidence="8 9">
    <name type="scientific">Thermohalobacter berrensis</name>
    <dbReference type="NCBI Taxonomy" id="99594"/>
    <lineage>
        <taxon>Bacteria</taxon>
        <taxon>Bacillati</taxon>
        <taxon>Bacillota</taxon>
        <taxon>Tissierellia</taxon>
        <taxon>Tissierellales</taxon>
        <taxon>Thermohalobacteraceae</taxon>
        <taxon>Thermohalobacter</taxon>
    </lineage>
</organism>
<reference evidence="8 9" key="1">
    <citation type="submission" date="2016-08" db="EMBL/GenBank/DDBJ databases">
        <title>Novel Firmicutes and Novel Genomes.</title>
        <authorList>
            <person name="Poppleton D.I."/>
            <person name="Gribaldo S."/>
        </authorList>
    </citation>
    <scope>NUCLEOTIDE SEQUENCE [LARGE SCALE GENOMIC DNA]</scope>
    <source>
        <strain evidence="8 9">CTT3</strain>
    </source>
</reference>
<keyword evidence="2 6" id="KW-0699">rRNA-binding</keyword>
<evidence type="ECO:0000313" key="9">
    <source>
        <dbReference type="Proteomes" id="UP000284177"/>
    </source>
</evidence>
<dbReference type="FunFam" id="3.30.70.330:FF:000001">
    <property type="entry name" value="50S ribosomal protein L23"/>
    <property type="match status" value="1"/>
</dbReference>
<evidence type="ECO:0000256" key="5">
    <source>
        <dbReference type="ARBA" id="ARBA00023274"/>
    </source>
</evidence>
<evidence type="ECO:0000256" key="6">
    <source>
        <dbReference type="HAMAP-Rule" id="MF_01369"/>
    </source>
</evidence>
<dbReference type="InterPro" id="IPR001014">
    <property type="entry name" value="Ribosomal_uL23_CS"/>
</dbReference>
<dbReference type="Gene3D" id="3.30.70.330">
    <property type="match status" value="1"/>
</dbReference>
<dbReference type="InterPro" id="IPR012677">
    <property type="entry name" value="Nucleotide-bd_a/b_plait_sf"/>
</dbReference>
<dbReference type="OrthoDB" id="9793353at2"/>
<dbReference type="HAMAP" id="MF_01369_B">
    <property type="entry name" value="Ribosomal_uL23_B"/>
    <property type="match status" value="1"/>
</dbReference>
<dbReference type="GO" id="GO:0003735">
    <property type="term" value="F:structural constituent of ribosome"/>
    <property type="evidence" value="ECO:0007669"/>
    <property type="project" value="InterPro"/>
</dbReference>
<dbReference type="EMBL" id="MCIB01000002">
    <property type="protein sequence ID" value="RKD34116.1"/>
    <property type="molecule type" value="Genomic_DNA"/>
</dbReference>
<dbReference type="GO" id="GO:0005840">
    <property type="term" value="C:ribosome"/>
    <property type="evidence" value="ECO:0007669"/>
    <property type="project" value="UniProtKB-KW"/>
</dbReference>
<sequence length="97" mass="11274">MRDPHDIIIKPLITEKSMNDMADRKYTFVVDKKANKTEIKNAVEHIFGVKVEKVNTMNMKGKIKRMGLNEGKRADWKKAVIKLTEDSKTIEFFEGMM</sequence>
<keyword evidence="3 6" id="KW-0694">RNA-binding</keyword>
<keyword evidence="5 6" id="KW-0687">Ribonucleoprotein</keyword>
<dbReference type="InterPro" id="IPR013025">
    <property type="entry name" value="Ribosomal_uL23-like"/>
</dbReference>
<dbReference type="Proteomes" id="UP000284177">
    <property type="component" value="Unassembled WGS sequence"/>
</dbReference>
<dbReference type="GO" id="GO:0006412">
    <property type="term" value="P:translation"/>
    <property type="evidence" value="ECO:0007669"/>
    <property type="project" value="UniProtKB-UniRule"/>
</dbReference>
<dbReference type="NCBIfam" id="NF004366">
    <property type="entry name" value="PRK05738.3-2"/>
    <property type="match status" value="1"/>
</dbReference>
<dbReference type="NCBIfam" id="NF004363">
    <property type="entry name" value="PRK05738.2-4"/>
    <property type="match status" value="1"/>
</dbReference>
<evidence type="ECO:0000256" key="2">
    <source>
        <dbReference type="ARBA" id="ARBA00022730"/>
    </source>
</evidence>
<comment type="subunit">
    <text evidence="6">Part of the 50S ribosomal subunit. Contacts protein L29, and trigger factor when it is bound to the ribosome.</text>
</comment>
<dbReference type="InterPro" id="IPR012678">
    <property type="entry name" value="Ribosomal_uL23/eL15/eS24_sf"/>
</dbReference>
<evidence type="ECO:0000256" key="4">
    <source>
        <dbReference type="ARBA" id="ARBA00022980"/>
    </source>
</evidence>
<comment type="caution">
    <text evidence="8">The sequence shown here is derived from an EMBL/GenBank/DDBJ whole genome shotgun (WGS) entry which is preliminary data.</text>
</comment>
<dbReference type="AlphaFoldDB" id="A0A419T9H4"/>
<dbReference type="Pfam" id="PF00276">
    <property type="entry name" value="Ribosomal_L23"/>
    <property type="match status" value="1"/>
</dbReference>
<comment type="similarity">
    <text evidence="1 6 7">Belongs to the universal ribosomal protein uL23 family.</text>
</comment>
<comment type="function">
    <text evidence="6">One of the early assembly proteins it binds 23S rRNA. One of the proteins that surrounds the polypeptide exit tunnel on the outside of the ribosome. Forms the main docking site for trigger factor binding to the ribosome.</text>
</comment>
<dbReference type="GO" id="GO:0019843">
    <property type="term" value="F:rRNA binding"/>
    <property type="evidence" value="ECO:0007669"/>
    <property type="project" value="UniProtKB-UniRule"/>
</dbReference>
<proteinExistence type="inferred from homology"/>
<evidence type="ECO:0000256" key="3">
    <source>
        <dbReference type="ARBA" id="ARBA00022884"/>
    </source>
</evidence>
<accession>A0A419T9H4</accession>
<gene>
    <name evidence="6" type="primary">rplW</name>
    <name evidence="8" type="ORF">BET03_07440</name>
</gene>
<keyword evidence="4 6" id="KW-0689">Ribosomal protein</keyword>
<dbReference type="RefSeq" id="WP_120167047.1">
    <property type="nucleotide sequence ID" value="NZ_MCIB01000002.1"/>
</dbReference>